<keyword evidence="1" id="KW-0472">Membrane</keyword>
<name>A0A2X3BYJ6_CLOPF</name>
<keyword evidence="1" id="KW-1133">Transmembrane helix</keyword>
<gene>
    <name evidence="2" type="ORF">NCTC8081_00952</name>
</gene>
<proteinExistence type="predicted"/>
<evidence type="ECO:0000313" key="2">
    <source>
        <dbReference type="EMBL" id="SQC06837.1"/>
    </source>
</evidence>
<feature type="transmembrane region" description="Helical" evidence="1">
    <location>
        <begin position="59"/>
        <end position="81"/>
    </location>
</feature>
<keyword evidence="1" id="KW-0812">Transmembrane</keyword>
<organism evidence="2 3">
    <name type="scientific">Clostridium perfringens</name>
    <dbReference type="NCBI Taxonomy" id="1502"/>
    <lineage>
        <taxon>Bacteria</taxon>
        <taxon>Bacillati</taxon>
        <taxon>Bacillota</taxon>
        <taxon>Clostridia</taxon>
        <taxon>Eubacteriales</taxon>
        <taxon>Clostridiaceae</taxon>
        <taxon>Clostridium</taxon>
    </lineage>
</organism>
<reference evidence="2 3" key="1">
    <citation type="submission" date="2018-06" db="EMBL/GenBank/DDBJ databases">
        <authorList>
            <consortium name="Pathogen Informatics"/>
            <person name="Doyle S."/>
        </authorList>
    </citation>
    <scope>NUCLEOTIDE SEQUENCE [LARGE SCALE GENOMIC DNA]</scope>
    <source>
        <strain evidence="2 3">NCTC8081</strain>
    </source>
</reference>
<evidence type="ECO:0000256" key="1">
    <source>
        <dbReference type="SAM" id="Phobius"/>
    </source>
</evidence>
<feature type="transmembrane region" description="Helical" evidence="1">
    <location>
        <begin position="7"/>
        <end position="28"/>
    </location>
</feature>
<sequence>MKTNAINLFNFVLFISFFCIFVKNWFVYKRLFSNESYYINPSAKKDIQKLTSFKFLSEIIQLTVVAILQLILFFIQTKLIFLI</sequence>
<evidence type="ECO:0000313" key="3">
    <source>
        <dbReference type="Proteomes" id="UP000250234"/>
    </source>
</evidence>
<accession>A0A2X3BYJ6</accession>
<dbReference type="Proteomes" id="UP000250234">
    <property type="component" value="Unassembled WGS sequence"/>
</dbReference>
<dbReference type="AlphaFoldDB" id="A0A2X3BYJ6"/>
<dbReference type="EMBL" id="UAWO01000002">
    <property type="protein sequence ID" value="SQC06837.1"/>
    <property type="molecule type" value="Genomic_DNA"/>
</dbReference>
<protein>
    <submittedName>
        <fullName evidence="2">Uncharacterized protein</fullName>
    </submittedName>
</protein>